<dbReference type="RefSeq" id="WP_074737489.1">
    <property type="nucleotide sequence ID" value="NZ_FNNP01000005.1"/>
</dbReference>
<dbReference type="Proteomes" id="UP000183400">
    <property type="component" value="Unassembled WGS sequence"/>
</dbReference>
<evidence type="ECO:0008006" key="3">
    <source>
        <dbReference type="Google" id="ProtNLM"/>
    </source>
</evidence>
<dbReference type="InterPro" id="IPR027417">
    <property type="entry name" value="P-loop_NTPase"/>
</dbReference>
<dbReference type="EMBL" id="FNNP01000005">
    <property type="protein sequence ID" value="SDX38659.1"/>
    <property type="molecule type" value="Genomic_DNA"/>
</dbReference>
<sequence>MTRRFDYFIILADMRTGSNLLELHLNTMADVTCHGEAFNPYFVGLPKLDEVLGFTLEDREQDPLALIDAIRNAPGEMNGFRFFSDHDARALEPALDDPRCAKIILMRNPLDSYISWKIALETKQWRLVNIKQRREAQITFDTGEFADQLDQRQEFQRTILRHLQTTGQTPFYIDYGDLNDLDVLNGLAAWLGVSSRLEELNQHLKRQNPAPALSKVTNPDEMEQAMSQYDRFNLHHIPNFEPRRGPAVSRYVIAAQTPLMYLPVRGGPEAEVTQWLADLDGVDLNALITGRNQKQTRQWMQSHPGHRKFTVLRHPLARAHAVFCERILSTGPGAYVSIRNMLSRRYNVPLPDKGDQSAYTLDQHYEAFSAFLGMLRSILAGQTPIRADGEWCGQSQTLEGMAGFTLPDLILREDEMATALPELARRVGHTTPPTPAKTGVEAPFSLAQIYDSQLETRAIEAYQRDYTVFGFGDWKPL</sequence>
<name>A0A1H3BC93_9RHOB</name>
<protein>
    <recommendedName>
        <fullName evidence="3">LPS sulfotransferase NodH</fullName>
    </recommendedName>
</protein>
<evidence type="ECO:0000313" key="2">
    <source>
        <dbReference type="Proteomes" id="UP000183400"/>
    </source>
</evidence>
<gene>
    <name evidence="1" type="ORF">SAMN05444358_105106</name>
</gene>
<dbReference type="STRING" id="985054.SAMN05444358_105106"/>
<keyword evidence="2" id="KW-1185">Reference proteome</keyword>
<dbReference type="OrthoDB" id="7802556at2"/>
<dbReference type="AlphaFoldDB" id="A0A1H3BC93"/>
<evidence type="ECO:0000313" key="1">
    <source>
        <dbReference type="EMBL" id="SDX38659.1"/>
    </source>
</evidence>
<accession>A0A1H3BC93</accession>
<reference evidence="2" key="1">
    <citation type="submission" date="2016-10" db="EMBL/GenBank/DDBJ databases">
        <authorList>
            <person name="Varghese N."/>
            <person name="Submissions S."/>
        </authorList>
    </citation>
    <scope>NUCLEOTIDE SEQUENCE [LARGE SCALE GENOMIC DNA]</scope>
    <source>
        <strain evidence="2">DSM 27839</strain>
    </source>
</reference>
<dbReference type="Gene3D" id="3.40.50.300">
    <property type="entry name" value="P-loop containing nucleotide triphosphate hydrolases"/>
    <property type="match status" value="1"/>
</dbReference>
<dbReference type="SUPFAM" id="SSF52540">
    <property type="entry name" value="P-loop containing nucleoside triphosphate hydrolases"/>
    <property type="match status" value="1"/>
</dbReference>
<organism evidence="1 2">
    <name type="scientific">Ruegeria halocynthiae</name>
    <dbReference type="NCBI Taxonomy" id="985054"/>
    <lineage>
        <taxon>Bacteria</taxon>
        <taxon>Pseudomonadati</taxon>
        <taxon>Pseudomonadota</taxon>
        <taxon>Alphaproteobacteria</taxon>
        <taxon>Rhodobacterales</taxon>
        <taxon>Roseobacteraceae</taxon>
        <taxon>Ruegeria</taxon>
    </lineage>
</organism>
<proteinExistence type="predicted"/>